<evidence type="ECO:0000313" key="2">
    <source>
        <dbReference type="Proteomes" id="UP000807504"/>
    </source>
</evidence>
<proteinExistence type="predicted"/>
<reference evidence="1" key="2">
    <citation type="submission" date="2020-06" db="EMBL/GenBank/DDBJ databases">
        <authorList>
            <person name="Sheffer M."/>
        </authorList>
    </citation>
    <scope>NUCLEOTIDE SEQUENCE</scope>
</reference>
<gene>
    <name evidence="1" type="ORF">HNY73_004444</name>
</gene>
<dbReference type="AlphaFoldDB" id="A0A8T0FP03"/>
<comment type="caution">
    <text evidence="1">The sequence shown here is derived from an EMBL/GenBank/DDBJ whole genome shotgun (WGS) entry which is preliminary data.</text>
</comment>
<organism evidence="1 2">
    <name type="scientific">Argiope bruennichi</name>
    <name type="common">Wasp spider</name>
    <name type="synonym">Aranea bruennichi</name>
    <dbReference type="NCBI Taxonomy" id="94029"/>
    <lineage>
        <taxon>Eukaryota</taxon>
        <taxon>Metazoa</taxon>
        <taxon>Ecdysozoa</taxon>
        <taxon>Arthropoda</taxon>
        <taxon>Chelicerata</taxon>
        <taxon>Arachnida</taxon>
        <taxon>Araneae</taxon>
        <taxon>Araneomorphae</taxon>
        <taxon>Entelegynae</taxon>
        <taxon>Araneoidea</taxon>
        <taxon>Araneidae</taxon>
        <taxon>Argiope</taxon>
    </lineage>
</organism>
<accession>A0A8T0FP03</accession>
<dbReference type="Proteomes" id="UP000807504">
    <property type="component" value="Unassembled WGS sequence"/>
</dbReference>
<keyword evidence="2" id="KW-1185">Reference proteome</keyword>
<name>A0A8T0FP03_ARGBR</name>
<reference evidence="1" key="1">
    <citation type="journal article" date="2020" name="bioRxiv">
        <title>Chromosome-level reference genome of the European wasp spider Argiope bruennichi: a resource for studies on range expansion and evolutionary adaptation.</title>
        <authorList>
            <person name="Sheffer M.M."/>
            <person name="Hoppe A."/>
            <person name="Krehenwinkel H."/>
            <person name="Uhl G."/>
            <person name="Kuss A.W."/>
            <person name="Jensen L."/>
            <person name="Jensen C."/>
            <person name="Gillespie R.G."/>
            <person name="Hoff K.J."/>
            <person name="Prost S."/>
        </authorList>
    </citation>
    <scope>NUCLEOTIDE SEQUENCE</scope>
</reference>
<evidence type="ECO:0000313" key="1">
    <source>
        <dbReference type="EMBL" id="KAF8792904.1"/>
    </source>
</evidence>
<dbReference type="EMBL" id="JABXBU010000003">
    <property type="protein sequence ID" value="KAF8792904.1"/>
    <property type="molecule type" value="Genomic_DNA"/>
</dbReference>
<protein>
    <submittedName>
        <fullName evidence="1">Uncharacterized protein</fullName>
    </submittedName>
</protein>
<sequence>MACIFMAQDAEGRCGVWLNIGRTWLLLEVRADCNTCAAALITVHGRGILGPAKAIYHNSIKEHHVPKEWSEADIDSYLAWSVVFFKCYGI</sequence>